<gene>
    <name evidence="2" type="ORF">GCM10009759_56820</name>
</gene>
<comment type="caution">
    <text evidence="2">The sequence shown here is derived from an EMBL/GenBank/DDBJ whole genome shotgun (WGS) entry which is preliminary data.</text>
</comment>
<keyword evidence="3" id="KW-1185">Reference proteome</keyword>
<feature type="region of interest" description="Disordered" evidence="1">
    <location>
        <begin position="1"/>
        <end position="21"/>
    </location>
</feature>
<dbReference type="Proteomes" id="UP001500897">
    <property type="component" value="Unassembled WGS sequence"/>
</dbReference>
<dbReference type="EMBL" id="BAAANS010000045">
    <property type="protein sequence ID" value="GAA2113321.1"/>
    <property type="molecule type" value="Genomic_DNA"/>
</dbReference>
<protein>
    <recommendedName>
        <fullName evidence="4">LppA-like lipoprotein</fullName>
    </recommendedName>
</protein>
<feature type="compositionally biased region" description="Low complexity" evidence="1">
    <location>
        <begin position="110"/>
        <end position="119"/>
    </location>
</feature>
<accession>A0ABN2XLV9</accession>
<organism evidence="2 3">
    <name type="scientific">Kitasatospora saccharophila</name>
    <dbReference type="NCBI Taxonomy" id="407973"/>
    <lineage>
        <taxon>Bacteria</taxon>
        <taxon>Bacillati</taxon>
        <taxon>Actinomycetota</taxon>
        <taxon>Actinomycetes</taxon>
        <taxon>Kitasatosporales</taxon>
        <taxon>Streptomycetaceae</taxon>
        <taxon>Kitasatospora</taxon>
    </lineage>
</organism>
<evidence type="ECO:0000256" key="1">
    <source>
        <dbReference type="SAM" id="MobiDB-lite"/>
    </source>
</evidence>
<evidence type="ECO:0000313" key="3">
    <source>
        <dbReference type="Proteomes" id="UP001500897"/>
    </source>
</evidence>
<feature type="region of interest" description="Disordered" evidence="1">
    <location>
        <begin position="39"/>
        <end position="89"/>
    </location>
</feature>
<proteinExistence type="predicted"/>
<name>A0ABN2XLV9_9ACTN</name>
<feature type="compositionally biased region" description="Low complexity" evidence="1">
    <location>
        <begin position="39"/>
        <end position="75"/>
    </location>
</feature>
<reference evidence="2 3" key="1">
    <citation type="journal article" date="2019" name="Int. J. Syst. Evol. Microbiol.">
        <title>The Global Catalogue of Microorganisms (GCM) 10K type strain sequencing project: providing services to taxonomists for standard genome sequencing and annotation.</title>
        <authorList>
            <consortium name="The Broad Institute Genomics Platform"/>
            <consortium name="The Broad Institute Genome Sequencing Center for Infectious Disease"/>
            <person name="Wu L."/>
            <person name="Ma J."/>
        </authorList>
    </citation>
    <scope>NUCLEOTIDE SEQUENCE [LARGE SCALE GENOMIC DNA]</scope>
    <source>
        <strain evidence="2 3">JCM 14559</strain>
    </source>
</reference>
<feature type="region of interest" description="Disordered" evidence="1">
    <location>
        <begin position="105"/>
        <end position="128"/>
    </location>
</feature>
<evidence type="ECO:0008006" key="4">
    <source>
        <dbReference type="Google" id="ProtNLM"/>
    </source>
</evidence>
<sequence>MTAPAGRTGPPRRPERPTVKRPALAVAAAVLAAGTLLTGCGSTHASGGADSAGASKPGVSNASASNASASAAAKEAQQRYEQQRQQALADHDRAFPAVAKTCAGKSTALPSPVDSSTPVDPTPPLGGDSHVVQPENPKYNENHAYLQTAPLNPAQQCRGDAHAARITAELAGRTPPNDPEQAKALLTRLGYPDATVTPGTSGVQFTFSVPQVGPCLTGTLSTPPHIEVHGPYLEGGCIPSKGGH</sequence>
<evidence type="ECO:0000313" key="2">
    <source>
        <dbReference type="EMBL" id="GAA2113321.1"/>
    </source>
</evidence>